<dbReference type="SUPFAM" id="SSF88946">
    <property type="entry name" value="Sigma2 domain of RNA polymerase sigma factors"/>
    <property type="match status" value="1"/>
</dbReference>
<dbReference type="SUPFAM" id="SSF88659">
    <property type="entry name" value="Sigma3 and sigma4 domains of RNA polymerase sigma factors"/>
    <property type="match status" value="1"/>
</dbReference>
<comment type="caution">
    <text evidence="8">The sequence shown here is derived from an EMBL/GenBank/DDBJ whole genome shotgun (WGS) entry which is preliminary data.</text>
</comment>
<dbReference type="GO" id="GO:0003677">
    <property type="term" value="F:DNA binding"/>
    <property type="evidence" value="ECO:0007669"/>
    <property type="project" value="InterPro"/>
</dbReference>
<feature type="domain" description="RNA polymerase sigma-70 region 2" evidence="6">
    <location>
        <begin position="38"/>
        <end position="100"/>
    </location>
</feature>
<dbReference type="EMBL" id="BOPV01000001">
    <property type="protein sequence ID" value="GIL40346.1"/>
    <property type="molecule type" value="Genomic_DNA"/>
</dbReference>
<gene>
    <name evidence="8" type="ORF">TMPK1_25830</name>
</gene>
<name>A0A8S8XGF6_9PROT</name>
<dbReference type="Gene3D" id="1.10.10.10">
    <property type="entry name" value="Winged helix-like DNA-binding domain superfamily/Winged helix DNA-binding domain"/>
    <property type="match status" value="1"/>
</dbReference>
<dbReference type="AlphaFoldDB" id="A0A8S8XGF6"/>
<dbReference type="InterPro" id="IPR036388">
    <property type="entry name" value="WH-like_DNA-bd_sf"/>
</dbReference>
<sequence>MSNEHTPMEASIQQAASTPSPVDDAAAEAEFQRELIANIPHLRAFARFVTQNADHANDLVQDTIVRALRARHQFQPGTNFKAWTFTILRNLHVNNLRRQRLKFDSIEDGALDYFAVAPGQEARLEFQELKRGMAKLSREHREVLILVGASGFSYEEAAEICGCAVGTIKSRLSRARTELYRLLVGEEAAAKADAAATEPSGDVGKSRRRPGRRLETTVAV</sequence>
<dbReference type="InterPro" id="IPR014284">
    <property type="entry name" value="RNA_pol_sigma-70_dom"/>
</dbReference>
<feature type="region of interest" description="Disordered" evidence="5">
    <location>
        <begin position="1"/>
        <end position="24"/>
    </location>
</feature>
<dbReference type="InterPro" id="IPR007627">
    <property type="entry name" value="RNA_pol_sigma70_r2"/>
</dbReference>
<dbReference type="PANTHER" id="PTHR43133:SF25">
    <property type="entry name" value="RNA POLYMERASE SIGMA FACTOR RFAY-RELATED"/>
    <property type="match status" value="1"/>
</dbReference>
<dbReference type="CDD" id="cd06171">
    <property type="entry name" value="Sigma70_r4"/>
    <property type="match status" value="1"/>
</dbReference>
<evidence type="ECO:0000313" key="8">
    <source>
        <dbReference type="EMBL" id="GIL40346.1"/>
    </source>
</evidence>
<keyword evidence="9" id="KW-1185">Reference proteome</keyword>
<dbReference type="Proteomes" id="UP000681075">
    <property type="component" value="Unassembled WGS sequence"/>
</dbReference>
<evidence type="ECO:0000256" key="1">
    <source>
        <dbReference type="ARBA" id="ARBA00010641"/>
    </source>
</evidence>
<dbReference type="GO" id="GO:0006352">
    <property type="term" value="P:DNA-templated transcription initiation"/>
    <property type="evidence" value="ECO:0007669"/>
    <property type="project" value="InterPro"/>
</dbReference>
<accession>A0A8S8XGF6</accession>
<keyword evidence="4" id="KW-0804">Transcription</keyword>
<protein>
    <submittedName>
        <fullName evidence="8">Uncharacterized protein</fullName>
    </submittedName>
</protein>
<dbReference type="InterPro" id="IPR039425">
    <property type="entry name" value="RNA_pol_sigma-70-like"/>
</dbReference>
<comment type="similarity">
    <text evidence="1">Belongs to the sigma-70 factor family. ECF subfamily.</text>
</comment>
<evidence type="ECO:0000259" key="6">
    <source>
        <dbReference type="Pfam" id="PF04542"/>
    </source>
</evidence>
<dbReference type="RefSeq" id="WP_420243446.1">
    <property type="nucleotide sequence ID" value="NZ_BOPV01000001.1"/>
</dbReference>
<evidence type="ECO:0000256" key="5">
    <source>
        <dbReference type="SAM" id="MobiDB-lite"/>
    </source>
</evidence>
<feature type="region of interest" description="Disordered" evidence="5">
    <location>
        <begin position="194"/>
        <end position="220"/>
    </location>
</feature>
<dbReference type="InterPro" id="IPR013325">
    <property type="entry name" value="RNA_pol_sigma_r2"/>
</dbReference>
<dbReference type="Pfam" id="PF04542">
    <property type="entry name" value="Sigma70_r2"/>
    <property type="match status" value="1"/>
</dbReference>
<organism evidence="8 9">
    <name type="scientific">Roseiterribacter gracilis</name>
    <dbReference type="NCBI Taxonomy" id="2812848"/>
    <lineage>
        <taxon>Bacteria</taxon>
        <taxon>Pseudomonadati</taxon>
        <taxon>Pseudomonadota</taxon>
        <taxon>Alphaproteobacteria</taxon>
        <taxon>Rhodospirillales</taxon>
        <taxon>Roseiterribacteraceae</taxon>
        <taxon>Roseiterribacter</taxon>
    </lineage>
</organism>
<feature type="domain" description="RNA polymerase sigma factor 70 region 4 type 2" evidence="7">
    <location>
        <begin position="127"/>
        <end position="179"/>
    </location>
</feature>
<evidence type="ECO:0000256" key="3">
    <source>
        <dbReference type="ARBA" id="ARBA00023082"/>
    </source>
</evidence>
<evidence type="ECO:0000256" key="2">
    <source>
        <dbReference type="ARBA" id="ARBA00023015"/>
    </source>
</evidence>
<evidence type="ECO:0000256" key="4">
    <source>
        <dbReference type="ARBA" id="ARBA00023163"/>
    </source>
</evidence>
<keyword evidence="2" id="KW-0805">Transcription regulation</keyword>
<feature type="compositionally biased region" description="Polar residues" evidence="5">
    <location>
        <begin position="1"/>
        <end position="20"/>
    </location>
</feature>
<dbReference type="NCBIfam" id="TIGR02937">
    <property type="entry name" value="sigma70-ECF"/>
    <property type="match status" value="1"/>
</dbReference>
<evidence type="ECO:0000313" key="9">
    <source>
        <dbReference type="Proteomes" id="UP000681075"/>
    </source>
</evidence>
<dbReference type="InterPro" id="IPR013249">
    <property type="entry name" value="RNA_pol_sigma70_r4_t2"/>
</dbReference>
<dbReference type="GO" id="GO:0016987">
    <property type="term" value="F:sigma factor activity"/>
    <property type="evidence" value="ECO:0007669"/>
    <property type="project" value="UniProtKB-KW"/>
</dbReference>
<dbReference type="Pfam" id="PF08281">
    <property type="entry name" value="Sigma70_r4_2"/>
    <property type="match status" value="1"/>
</dbReference>
<reference evidence="8" key="1">
    <citation type="submission" date="2021-02" db="EMBL/GenBank/DDBJ databases">
        <title>Genome sequence of Rhodospirillales sp. strain TMPK1 isolated from soil.</title>
        <authorList>
            <person name="Nakai R."/>
            <person name="Kusada H."/>
            <person name="Tamaki H."/>
        </authorList>
    </citation>
    <scope>NUCLEOTIDE SEQUENCE</scope>
    <source>
        <strain evidence="8">TMPK1</strain>
    </source>
</reference>
<keyword evidence="3" id="KW-0731">Sigma factor</keyword>
<dbReference type="InterPro" id="IPR013324">
    <property type="entry name" value="RNA_pol_sigma_r3/r4-like"/>
</dbReference>
<proteinExistence type="inferred from homology"/>
<dbReference type="PANTHER" id="PTHR43133">
    <property type="entry name" value="RNA POLYMERASE ECF-TYPE SIGMA FACTO"/>
    <property type="match status" value="1"/>
</dbReference>
<dbReference type="Gene3D" id="1.10.1740.10">
    <property type="match status" value="1"/>
</dbReference>
<evidence type="ECO:0000259" key="7">
    <source>
        <dbReference type="Pfam" id="PF08281"/>
    </source>
</evidence>